<keyword evidence="1" id="KW-0472">Membrane</keyword>
<dbReference type="Proteomes" id="UP001595912">
    <property type="component" value="Unassembled WGS sequence"/>
</dbReference>
<keyword evidence="3" id="KW-1185">Reference proteome</keyword>
<gene>
    <name evidence="2" type="ORF">ACFPIJ_17105</name>
</gene>
<feature type="transmembrane region" description="Helical" evidence="1">
    <location>
        <begin position="88"/>
        <end position="108"/>
    </location>
</feature>
<sequence length="175" mass="18022">MVNAAVAVPVVLASIALVDAALAGFRAATGRNGLIRKRAYYVVAMRRGLAAGAAVLGCLALVLGAVLATAPDPGVRYTGLTRAGISMLWVIGPFAAVVVASLAGYAVLPRRPATFLILLGLGPLTLIRPWVTVTAGLTAAWTAPDPLTAVCAVLAATSVLAVEPWVHRRWYTEPA</sequence>
<feature type="transmembrane region" description="Helical" evidence="1">
    <location>
        <begin position="147"/>
        <end position="166"/>
    </location>
</feature>
<name>A0ABV9VW46_9ACTN</name>
<keyword evidence="1" id="KW-0812">Transmembrane</keyword>
<organism evidence="2 3">
    <name type="scientific">Dactylosporangium cerinum</name>
    <dbReference type="NCBI Taxonomy" id="1434730"/>
    <lineage>
        <taxon>Bacteria</taxon>
        <taxon>Bacillati</taxon>
        <taxon>Actinomycetota</taxon>
        <taxon>Actinomycetes</taxon>
        <taxon>Micromonosporales</taxon>
        <taxon>Micromonosporaceae</taxon>
        <taxon>Dactylosporangium</taxon>
    </lineage>
</organism>
<feature type="transmembrane region" description="Helical" evidence="1">
    <location>
        <begin position="115"/>
        <end position="141"/>
    </location>
</feature>
<evidence type="ECO:0000256" key="1">
    <source>
        <dbReference type="SAM" id="Phobius"/>
    </source>
</evidence>
<feature type="transmembrane region" description="Helical" evidence="1">
    <location>
        <begin position="49"/>
        <end position="68"/>
    </location>
</feature>
<proteinExistence type="predicted"/>
<dbReference type="RefSeq" id="WP_380116002.1">
    <property type="nucleotide sequence ID" value="NZ_JBHSIU010000018.1"/>
</dbReference>
<reference evidence="3" key="1">
    <citation type="journal article" date="2019" name="Int. J. Syst. Evol. Microbiol.">
        <title>The Global Catalogue of Microorganisms (GCM) 10K type strain sequencing project: providing services to taxonomists for standard genome sequencing and annotation.</title>
        <authorList>
            <consortium name="The Broad Institute Genomics Platform"/>
            <consortium name="The Broad Institute Genome Sequencing Center for Infectious Disease"/>
            <person name="Wu L."/>
            <person name="Ma J."/>
        </authorList>
    </citation>
    <scope>NUCLEOTIDE SEQUENCE [LARGE SCALE GENOMIC DNA]</scope>
    <source>
        <strain evidence="3">CGMCC 4.7152</strain>
    </source>
</reference>
<keyword evidence="1" id="KW-1133">Transmembrane helix</keyword>
<evidence type="ECO:0000313" key="2">
    <source>
        <dbReference type="EMBL" id="MFC4999545.1"/>
    </source>
</evidence>
<evidence type="ECO:0000313" key="3">
    <source>
        <dbReference type="Proteomes" id="UP001595912"/>
    </source>
</evidence>
<feature type="transmembrane region" description="Helical" evidence="1">
    <location>
        <begin position="6"/>
        <end position="28"/>
    </location>
</feature>
<comment type="caution">
    <text evidence="2">The sequence shown here is derived from an EMBL/GenBank/DDBJ whole genome shotgun (WGS) entry which is preliminary data.</text>
</comment>
<accession>A0ABV9VW46</accession>
<protein>
    <submittedName>
        <fullName evidence="2">Oxidoreductase</fullName>
    </submittedName>
</protein>
<dbReference type="EMBL" id="JBHSIU010000018">
    <property type="protein sequence ID" value="MFC4999545.1"/>
    <property type="molecule type" value="Genomic_DNA"/>
</dbReference>